<keyword evidence="2" id="KW-1185">Reference proteome</keyword>
<dbReference type="InParanoid" id="A0A067LUV8"/>
<dbReference type="HOGENOM" id="CLU_1992256_0_0_1"/>
<reference evidence="2" key="1">
    <citation type="journal article" date="2014" name="Proc. Natl. Acad. Sci. U.S.A.">
        <title>Extensive sampling of basidiomycete genomes demonstrates inadequacy of the white-rot/brown-rot paradigm for wood decay fungi.</title>
        <authorList>
            <person name="Riley R."/>
            <person name="Salamov A.A."/>
            <person name="Brown D.W."/>
            <person name="Nagy L.G."/>
            <person name="Floudas D."/>
            <person name="Held B.W."/>
            <person name="Levasseur A."/>
            <person name="Lombard V."/>
            <person name="Morin E."/>
            <person name="Otillar R."/>
            <person name="Lindquist E.A."/>
            <person name="Sun H."/>
            <person name="LaButti K.M."/>
            <person name="Schmutz J."/>
            <person name="Jabbour D."/>
            <person name="Luo H."/>
            <person name="Baker S.E."/>
            <person name="Pisabarro A.G."/>
            <person name="Walton J.D."/>
            <person name="Blanchette R.A."/>
            <person name="Henrissat B."/>
            <person name="Martin F."/>
            <person name="Cullen D."/>
            <person name="Hibbett D.S."/>
            <person name="Grigoriev I.V."/>
        </authorList>
    </citation>
    <scope>NUCLEOTIDE SEQUENCE [LARGE SCALE GENOMIC DNA]</scope>
    <source>
        <strain evidence="2">FD-172 SS1</strain>
    </source>
</reference>
<evidence type="ECO:0000313" key="1">
    <source>
        <dbReference type="EMBL" id="KDQ07123.1"/>
    </source>
</evidence>
<proteinExistence type="predicted"/>
<dbReference type="Proteomes" id="UP000027195">
    <property type="component" value="Unassembled WGS sequence"/>
</dbReference>
<sequence>MRKSWRAANVKEILYLHLSVRQHKSGLTGDDDLEDKASLALERTVVLEVEGGHPTFDATVFSSRAPSWAWKRTAHNSSAKIANIGVASIAASALWACSSGAFVVTCNDEPLSVVCEDEFGPRPRD</sequence>
<name>A0A067LUV8_BOTB1</name>
<protein>
    <submittedName>
        <fullName evidence="1">Uncharacterized protein</fullName>
    </submittedName>
</protein>
<gene>
    <name evidence="1" type="ORF">BOTBODRAFT_48962</name>
</gene>
<dbReference type="EMBL" id="KL198114">
    <property type="protein sequence ID" value="KDQ07123.1"/>
    <property type="molecule type" value="Genomic_DNA"/>
</dbReference>
<evidence type="ECO:0000313" key="2">
    <source>
        <dbReference type="Proteomes" id="UP000027195"/>
    </source>
</evidence>
<organism evidence="1 2">
    <name type="scientific">Botryobasidium botryosum (strain FD-172 SS1)</name>
    <dbReference type="NCBI Taxonomy" id="930990"/>
    <lineage>
        <taxon>Eukaryota</taxon>
        <taxon>Fungi</taxon>
        <taxon>Dikarya</taxon>
        <taxon>Basidiomycota</taxon>
        <taxon>Agaricomycotina</taxon>
        <taxon>Agaricomycetes</taxon>
        <taxon>Cantharellales</taxon>
        <taxon>Botryobasidiaceae</taxon>
        <taxon>Botryobasidium</taxon>
    </lineage>
</organism>
<dbReference type="AlphaFoldDB" id="A0A067LUV8"/>
<accession>A0A067LUV8</accession>